<evidence type="ECO:0000256" key="1">
    <source>
        <dbReference type="ARBA" id="ARBA00022723"/>
    </source>
</evidence>
<dbReference type="EMBL" id="JXII01000008">
    <property type="protein sequence ID" value="KIH70162.1"/>
    <property type="molecule type" value="Genomic_DNA"/>
</dbReference>
<evidence type="ECO:0000313" key="7">
    <source>
        <dbReference type="EMBL" id="MDB0581005.1"/>
    </source>
</evidence>
<evidence type="ECO:0000313" key="10">
    <source>
        <dbReference type="Proteomes" id="UP000216682"/>
    </source>
</evidence>
<comment type="catalytic activity">
    <reaction evidence="4">
        <text>a ribonucleoside 5'-triphosphate + H2O = a ribonucleoside 5'-diphosphate + phosphate + H(+)</text>
        <dbReference type="Rhea" id="RHEA:23680"/>
        <dbReference type="ChEBI" id="CHEBI:15377"/>
        <dbReference type="ChEBI" id="CHEBI:15378"/>
        <dbReference type="ChEBI" id="CHEBI:43474"/>
        <dbReference type="ChEBI" id="CHEBI:57930"/>
        <dbReference type="ChEBI" id="CHEBI:61557"/>
        <dbReference type="EC" id="3.6.1.15"/>
    </reaction>
</comment>
<proteinExistence type="inferred from homology"/>
<dbReference type="EMBL" id="JABEVU030000001">
    <property type="protein sequence ID" value="MDB0581005.1"/>
    <property type="molecule type" value="Genomic_DNA"/>
</dbReference>
<sequence length="181" mass="21576">MGLESIPKEGSKVKIQSYKHDGSIHRVWSETTILKGTDHVVIGGNNRTLVTESDGRTWVTREPAIVYFHVDYWFNVICMFREDGVYYYCNLSSPFIYDEEALKYIDYDLDIKVYPDGKYHLLDEDEYKLHKSRMKYPEDIDKILRHNVDVLQQWIERKKGPFAPDFIKVWQGRFNNDYKSY</sequence>
<dbReference type="OrthoDB" id="1645325at2"/>
<dbReference type="PANTHER" id="PTHR39159:SF1">
    <property type="entry name" value="UPF0374 PROTEIN YGAC"/>
    <property type="match status" value="1"/>
</dbReference>
<comment type="catalytic activity">
    <reaction evidence="4">
        <text>a ribonucleoside 5'-diphosphate + H2O = a ribonucleoside 5'-phosphate + phosphate + H(+)</text>
        <dbReference type="Rhea" id="RHEA:36799"/>
        <dbReference type="ChEBI" id="CHEBI:15377"/>
        <dbReference type="ChEBI" id="CHEBI:15378"/>
        <dbReference type="ChEBI" id="CHEBI:43474"/>
        <dbReference type="ChEBI" id="CHEBI:57930"/>
        <dbReference type="ChEBI" id="CHEBI:58043"/>
        <dbReference type="EC" id="3.6.1.6"/>
    </reaction>
</comment>
<reference evidence="8 10" key="2">
    <citation type="submission" date="2017-07" db="EMBL/GenBank/DDBJ databases">
        <title>Shotgun whole genome sequences of three halophilic bacterial isolates.</title>
        <authorList>
            <person name="Pozzo T."/>
            <person name="Higdon S.M."/>
            <person name="Quillaguaman J."/>
        </authorList>
    </citation>
    <scope>NUCLEOTIDE SEQUENCE [LARGE SCALE GENOMIC DNA]</scope>
    <source>
        <strain evidence="8 10">BU-1</strain>
    </source>
</reference>
<comment type="similarity">
    <text evidence="4">Belongs to the Ntdp family.</text>
</comment>
<dbReference type="SUPFAM" id="SSF159234">
    <property type="entry name" value="FomD-like"/>
    <property type="match status" value="1"/>
</dbReference>
<dbReference type="Proteomes" id="UP000031546">
    <property type="component" value="Unassembled WGS sequence"/>
</dbReference>
<dbReference type="NCBIfam" id="NF010183">
    <property type="entry name" value="PRK13662.1"/>
    <property type="match status" value="1"/>
</dbReference>
<dbReference type="Gene3D" id="2.40.380.10">
    <property type="entry name" value="FomD-like"/>
    <property type="match status" value="1"/>
</dbReference>
<feature type="binding site" evidence="4">
    <location>
        <position position="123"/>
    </location>
    <ligand>
        <name>Mg(2+)</name>
        <dbReference type="ChEBI" id="CHEBI:18420"/>
        <label>2</label>
    </ligand>
</feature>
<keyword evidence="1 4" id="KW-0479">Metal-binding</keyword>
<evidence type="ECO:0000256" key="3">
    <source>
        <dbReference type="ARBA" id="ARBA00022842"/>
    </source>
</evidence>
<dbReference type="GO" id="GO:0000287">
    <property type="term" value="F:magnesium ion binding"/>
    <property type="evidence" value="ECO:0007669"/>
    <property type="project" value="UniProtKB-UniRule"/>
</dbReference>
<protein>
    <recommendedName>
        <fullName evidence="4">Nucleoside triphosphate/diphosphate phosphatase</fullName>
        <ecNumber evidence="4">3.6.1.15</ecNumber>
        <ecNumber evidence="4">3.6.1.6</ecNumber>
    </recommendedName>
</protein>
<organism evidence="6 9">
    <name type="scientific">Salinicoccus roseus</name>
    <dbReference type="NCBI Taxonomy" id="45670"/>
    <lineage>
        <taxon>Bacteria</taxon>
        <taxon>Bacillati</taxon>
        <taxon>Bacillota</taxon>
        <taxon>Bacilli</taxon>
        <taxon>Bacillales</taxon>
        <taxon>Staphylococcaceae</taxon>
        <taxon>Salinicoccus</taxon>
    </lineage>
</organism>
<feature type="binding site" evidence="4">
    <location>
        <position position="108"/>
    </location>
    <ligand>
        <name>Mg(2+)</name>
        <dbReference type="ChEBI" id="CHEBI:18420"/>
        <label>2</label>
    </ligand>
</feature>
<dbReference type="HAMAP" id="MF_01568">
    <property type="entry name" value="Ntdp"/>
    <property type="match status" value="1"/>
</dbReference>
<reference evidence="6 9" key="1">
    <citation type="submission" date="2015-01" db="EMBL/GenBank/DDBJ databases">
        <title>Genome sequences of high lactate-tolerant strain Salinicoccus roseus W12 with industrial interest.</title>
        <authorList>
            <person name="Wang H."/>
            <person name="Yu B."/>
        </authorList>
    </citation>
    <scope>NUCLEOTIDE SEQUENCE [LARGE SCALE GENOMIC DNA]</scope>
    <source>
        <strain evidence="6 9">W12</strain>
    </source>
</reference>
<keyword evidence="2 4" id="KW-0378">Hydrolase</keyword>
<reference evidence="7" key="4">
    <citation type="submission" date="2022-12" db="EMBL/GenBank/DDBJ databases">
        <title>Genome analysis and biological profiling of marine Salinicoccus roseus MOSEL-ME25.</title>
        <authorList>
            <person name="Mirza F.T."/>
            <person name="Xie Y."/>
            <person name="Shinwari Z.K."/>
        </authorList>
    </citation>
    <scope>NUCLEOTIDE SEQUENCE</scope>
    <source>
        <strain evidence="7">MOSEL-ME25</strain>
    </source>
</reference>
<dbReference type="InterPro" id="IPR016882">
    <property type="entry name" value="SA1684"/>
</dbReference>
<evidence type="ECO:0000256" key="2">
    <source>
        <dbReference type="ARBA" id="ARBA00022801"/>
    </source>
</evidence>
<dbReference type="InterPro" id="IPR050212">
    <property type="entry name" value="Ntdp-like"/>
</dbReference>
<dbReference type="PIRSF" id="PIRSF028345">
    <property type="entry name" value="UCP028345"/>
    <property type="match status" value="1"/>
</dbReference>
<evidence type="ECO:0000259" key="5">
    <source>
        <dbReference type="Pfam" id="PF04167"/>
    </source>
</evidence>
<dbReference type="GO" id="GO:0017111">
    <property type="term" value="F:ribonucleoside triphosphate phosphatase activity"/>
    <property type="evidence" value="ECO:0007669"/>
    <property type="project" value="UniProtKB-UniRule"/>
</dbReference>
<feature type="binding site" evidence="4">
    <location>
        <position position="90"/>
    </location>
    <ligand>
        <name>Mg(2+)</name>
        <dbReference type="ChEBI" id="CHEBI:18420"/>
        <label>1</label>
    </ligand>
</feature>
<gene>
    <name evidence="8" type="ORF">CFN03_11100</name>
    <name evidence="7" type="ORF">F7P68_0010740</name>
    <name evidence="6" type="ORF">SN16_09355</name>
</gene>
<name>A0A0C2E436_9STAP</name>
<evidence type="ECO:0000313" key="8">
    <source>
        <dbReference type="EMBL" id="OZT76675.1"/>
    </source>
</evidence>
<dbReference type="AlphaFoldDB" id="A0A0C2E436"/>
<dbReference type="EC" id="3.6.1.15" evidence="4"/>
<dbReference type="PANTHER" id="PTHR39159">
    <property type="match status" value="1"/>
</dbReference>
<evidence type="ECO:0000313" key="9">
    <source>
        <dbReference type="Proteomes" id="UP000031546"/>
    </source>
</evidence>
<evidence type="ECO:0000313" key="6">
    <source>
        <dbReference type="EMBL" id="KIH70162.1"/>
    </source>
</evidence>
<dbReference type="RefSeq" id="WP_040106366.1">
    <property type="nucleotide sequence ID" value="NZ_BMCA01000003.1"/>
</dbReference>
<reference evidence="7" key="3">
    <citation type="submission" date="2020-04" db="EMBL/GenBank/DDBJ databases">
        <authorList>
            <person name="Tanveer F."/>
            <person name="Xie Y."/>
            <person name="Shinwari Z.K."/>
        </authorList>
    </citation>
    <scope>NUCLEOTIDE SEQUENCE</scope>
    <source>
        <strain evidence="7">MOSEL-ME25</strain>
    </source>
</reference>
<dbReference type="EMBL" id="NPEZ01000005">
    <property type="protein sequence ID" value="OZT76675.1"/>
    <property type="molecule type" value="Genomic_DNA"/>
</dbReference>
<evidence type="ECO:0000313" key="11">
    <source>
        <dbReference type="Proteomes" id="UP000527860"/>
    </source>
</evidence>
<dbReference type="Proteomes" id="UP000527860">
    <property type="component" value="Unassembled WGS sequence"/>
</dbReference>
<feature type="binding site" evidence="4">
    <location>
        <position position="126"/>
    </location>
    <ligand>
        <name>Mg(2+)</name>
        <dbReference type="ChEBI" id="CHEBI:18420"/>
        <label>2</label>
    </ligand>
</feature>
<dbReference type="Pfam" id="PF04167">
    <property type="entry name" value="DUF402"/>
    <property type="match status" value="1"/>
</dbReference>
<dbReference type="GO" id="GO:0017110">
    <property type="term" value="F:nucleoside diphosphate phosphatase activity"/>
    <property type="evidence" value="ECO:0007669"/>
    <property type="project" value="UniProtKB-UniRule"/>
</dbReference>
<comment type="caution">
    <text evidence="6">The sequence shown here is derived from an EMBL/GenBank/DDBJ whole genome shotgun (WGS) entry which is preliminary data.</text>
</comment>
<dbReference type="Proteomes" id="UP000216682">
    <property type="component" value="Unassembled WGS sequence"/>
</dbReference>
<keyword evidence="3 4" id="KW-0460">Magnesium</keyword>
<dbReference type="InterPro" id="IPR007295">
    <property type="entry name" value="DUF402"/>
</dbReference>
<comment type="function">
    <text evidence="4">Has nucleoside phosphatase activity towards nucleoside triphosphates and nucleoside diphosphates.</text>
</comment>
<dbReference type="GeneID" id="77845763"/>
<feature type="binding site" evidence="4">
    <location>
        <position position="106"/>
    </location>
    <ligand>
        <name>Mg(2+)</name>
        <dbReference type="ChEBI" id="CHEBI:18420"/>
        <label>1</label>
    </ligand>
</feature>
<dbReference type="InterPro" id="IPR035930">
    <property type="entry name" value="FomD-like_sf"/>
</dbReference>
<evidence type="ECO:0000256" key="4">
    <source>
        <dbReference type="HAMAP-Rule" id="MF_01568"/>
    </source>
</evidence>
<feature type="domain" description="DUF402" evidence="5">
    <location>
        <begin position="21"/>
        <end position="159"/>
    </location>
</feature>
<keyword evidence="11" id="KW-1185">Reference proteome</keyword>
<feature type="binding site" evidence="4">
    <location>
        <position position="110"/>
    </location>
    <ligand>
        <name>Mg(2+)</name>
        <dbReference type="ChEBI" id="CHEBI:18420"/>
        <label>2</label>
    </ligand>
</feature>
<feature type="binding site" evidence="4">
    <location>
        <position position="110"/>
    </location>
    <ligand>
        <name>Mg(2+)</name>
        <dbReference type="ChEBI" id="CHEBI:18420"/>
        <label>1</label>
    </ligand>
</feature>
<dbReference type="EC" id="3.6.1.6" evidence="4"/>
<feature type="active site" description="Proton donor" evidence="4">
    <location>
        <position position="26"/>
    </location>
</feature>
<dbReference type="STRING" id="45670.SN16_09355"/>
<accession>A0A0C2E436</accession>
<comment type="cofactor">
    <cofactor evidence="4">
        <name>Mg(2+)</name>
        <dbReference type="ChEBI" id="CHEBI:18420"/>
    </cofactor>
</comment>